<organism evidence="1 2">
    <name type="scientific">Dovyalis caffra</name>
    <dbReference type="NCBI Taxonomy" id="77055"/>
    <lineage>
        <taxon>Eukaryota</taxon>
        <taxon>Viridiplantae</taxon>
        <taxon>Streptophyta</taxon>
        <taxon>Embryophyta</taxon>
        <taxon>Tracheophyta</taxon>
        <taxon>Spermatophyta</taxon>
        <taxon>Magnoliopsida</taxon>
        <taxon>eudicotyledons</taxon>
        <taxon>Gunneridae</taxon>
        <taxon>Pentapetalae</taxon>
        <taxon>rosids</taxon>
        <taxon>fabids</taxon>
        <taxon>Malpighiales</taxon>
        <taxon>Salicaceae</taxon>
        <taxon>Flacourtieae</taxon>
        <taxon>Dovyalis</taxon>
    </lineage>
</organism>
<evidence type="ECO:0000313" key="2">
    <source>
        <dbReference type="Proteomes" id="UP001314170"/>
    </source>
</evidence>
<evidence type="ECO:0000313" key="1">
    <source>
        <dbReference type="EMBL" id="CAK7341591.1"/>
    </source>
</evidence>
<dbReference type="EMBL" id="CAWUPB010001160">
    <property type="protein sequence ID" value="CAK7341591.1"/>
    <property type="molecule type" value="Genomic_DNA"/>
</dbReference>
<keyword evidence="2" id="KW-1185">Reference proteome</keyword>
<gene>
    <name evidence="1" type="ORF">DCAF_LOCUS16361</name>
</gene>
<protein>
    <submittedName>
        <fullName evidence="1">Uncharacterized protein</fullName>
    </submittedName>
</protein>
<accession>A0AAV1RZ03</accession>
<sequence>MRGCRLLARDQQTKVGQHTLLKEPEPPQVSVGLEVLKNELFIGGLERFMDTRQTRTRQQDWRDRTALQHSPTVAIDVLPITVVSHLQALLNTLFIQKPLLDSLGFVFETSNHRFSEVGNSTFGMDTDSILNLTHPTRDQRKRPLVWGHND</sequence>
<reference evidence="1 2" key="1">
    <citation type="submission" date="2024-01" db="EMBL/GenBank/DDBJ databases">
        <authorList>
            <person name="Waweru B."/>
        </authorList>
    </citation>
    <scope>NUCLEOTIDE SEQUENCE [LARGE SCALE GENOMIC DNA]</scope>
</reference>
<name>A0AAV1RZ03_9ROSI</name>
<dbReference type="Proteomes" id="UP001314170">
    <property type="component" value="Unassembled WGS sequence"/>
</dbReference>
<comment type="caution">
    <text evidence="1">The sequence shown here is derived from an EMBL/GenBank/DDBJ whole genome shotgun (WGS) entry which is preliminary data.</text>
</comment>
<proteinExistence type="predicted"/>
<dbReference type="AlphaFoldDB" id="A0AAV1RZ03"/>